<reference evidence="1 2" key="1">
    <citation type="journal article" date="2014" name="Genome Announc.">
        <title>Complete Genome Sequences of Two Escherichia coli O157:H7 Phages Effective in Limiting Contamination of Food Products.</title>
        <authorList>
            <person name="Hong Y."/>
            <person name="Pan Y."/>
            <person name="Harman N.J."/>
            <person name="Ebner P.D."/>
        </authorList>
    </citation>
    <scope>NUCLEOTIDE SEQUENCE [LARGE SCALE GENOMIC DNA]</scope>
</reference>
<sequence>MISAKEAQELAGLTEVPAFLKFIEEKIVEAAKSGNTEVIIRDNPYARWLYNPREMPGAAKSVLKTLSDKGYHLSQYYREAAFVDMGLKISWEV</sequence>
<evidence type="ECO:0000313" key="2">
    <source>
        <dbReference type="Proteomes" id="UP000026908"/>
    </source>
</evidence>
<name>A0A023MHP0_9CAUD</name>
<dbReference type="KEGG" id="vg:19487058"/>
<protein>
    <submittedName>
        <fullName evidence="1">Uncharacterized protein</fullName>
    </submittedName>
</protein>
<proteinExistence type="predicted"/>
<evidence type="ECO:0000313" key="1">
    <source>
        <dbReference type="EMBL" id="AHN83523.1"/>
    </source>
</evidence>
<accession>A0A023MHP0</accession>
<organism evidence="1 2">
    <name type="scientific">Escherichia phage vB_EcoS_FFH_1</name>
    <dbReference type="NCBI Taxonomy" id="1446489"/>
    <lineage>
        <taxon>Viruses</taxon>
        <taxon>Duplodnaviria</taxon>
        <taxon>Heunggongvirae</taxon>
        <taxon>Uroviricota</taxon>
        <taxon>Caudoviricetes</taxon>
        <taxon>Demerecviridae</taxon>
        <taxon>Markadamsvirinae</taxon>
        <taxon>Tequintavirus</taxon>
        <taxon>Tequintavirus FFH1</taxon>
    </lineage>
</organism>
<keyword evidence="2" id="KW-1185">Reference proteome</keyword>
<dbReference type="EMBL" id="KJ190157">
    <property type="protein sequence ID" value="AHN83523.1"/>
    <property type="molecule type" value="Genomic_DNA"/>
</dbReference>
<dbReference type="OrthoDB" id="18237at10239"/>
<dbReference type="RefSeq" id="YP_009031712.1">
    <property type="nucleotide sequence ID" value="NC_024139.1"/>
</dbReference>
<dbReference type="Proteomes" id="UP000026908">
    <property type="component" value="Segment"/>
</dbReference>
<dbReference type="GeneID" id="19487058"/>